<organism evidence="1 2">
    <name type="scientific">Amanita muscaria (strain Koide BX008)</name>
    <dbReference type="NCBI Taxonomy" id="946122"/>
    <lineage>
        <taxon>Eukaryota</taxon>
        <taxon>Fungi</taxon>
        <taxon>Dikarya</taxon>
        <taxon>Basidiomycota</taxon>
        <taxon>Agaricomycotina</taxon>
        <taxon>Agaricomycetes</taxon>
        <taxon>Agaricomycetidae</taxon>
        <taxon>Agaricales</taxon>
        <taxon>Pluteineae</taxon>
        <taxon>Amanitaceae</taxon>
        <taxon>Amanita</taxon>
    </lineage>
</organism>
<proteinExistence type="predicted"/>
<dbReference type="Proteomes" id="UP000054549">
    <property type="component" value="Unassembled WGS sequence"/>
</dbReference>
<dbReference type="InParanoid" id="A0A0C2TNJ8"/>
<protein>
    <submittedName>
        <fullName evidence="1">Uncharacterized protein</fullName>
    </submittedName>
</protein>
<sequence length="52" mass="5736">MSVALPVARENVLVAQFADSNLLYNYTFSLPNCRISAFIHDGDVEARADHPS</sequence>
<reference evidence="1 2" key="1">
    <citation type="submission" date="2014-04" db="EMBL/GenBank/DDBJ databases">
        <title>Evolutionary Origins and Diversification of the Mycorrhizal Mutualists.</title>
        <authorList>
            <consortium name="DOE Joint Genome Institute"/>
            <consortium name="Mycorrhizal Genomics Consortium"/>
            <person name="Kohler A."/>
            <person name="Kuo A."/>
            <person name="Nagy L.G."/>
            <person name="Floudas D."/>
            <person name="Copeland A."/>
            <person name="Barry K.W."/>
            <person name="Cichocki N."/>
            <person name="Veneault-Fourrey C."/>
            <person name="LaButti K."/>
            <person name="Lindquist E.A."/>
            <person name="Lipzen A."/>
            <person name="Lundell T."/>
            <person name="Morin E."/>
            <person name="Murat C."/>
            <person name="Riley R."/>
            <person name="Ohm R."/>
            <person name="Sun H."/>
            <person name="Tunlid A."/>
            <person name="Henrissat B."/>
            <person name="Grigoriev I.V."/>
            <person name="Hibbett D.S."/>
            <person name="Martin F."/>
        </authorList>
    </citation>
    <scope>NUCLEOTIDE SEQUENCE [LARGE SCALE GENOMIC DNA]</scope>
    <source>
        <strain evidence="1 2">Koide BX008</strain>
    </source>
</reference>
<dbReference type="HOGENOM" id="CLU_3086757_0_0_1"/>
<gene>
    <name evidence="1" type="ORF">M378DRAFT_157888</name>
</gene>
<keyword evidence="2" id="KW-1185">Reference proteome</keyword>
<dbReference type="AlphaFoldDB" id="A0A0C2TNJ8"/>
<dbReference type="EMBL" id="KN818227">
    <property type="protein sequence ID" value="KIL68764.1"/>
    <property type="molecule type" value="Genomic_DNA"/>
</dbReference>
<evidence type="ECO:0000313" key="1">
    <source>
        <dbReference type="EMBL" id="KIL68764.1"/>
    </source>
</evidence>
<name>A0A0C2TNJ8_AMAMK</name>
<evidence type="ECO:0000313" key="2">
    <source>
        <dbReference type="Proteomes" id="UP000054549"/>
    </source>
</evidence>
<accession>A0A0C2TNJ8</accession>